<dbReference type="Proteomes" id="UP001598112">
    <property type="component" value="Unassembled WGS sequence"/>
</dbReference>
<accession>A0ABW6D9I7</accession>
<keyword evidence="2" id="KW-1185">Reference proteome</keyword>
<evidence type="ECO:0000313" key="2">
    <source>
        <dbReference type="Proteomes" id="UP001598112"/>
    </source>
</evidence>
<proteinExistence type="predicted"/>
<gene>
    <name evidence="1" type="ORF">SKC35_06815</name>
</gene>
<sequence length="47" mass="5446">MATKKLPHNEVFEAKTLLLKGAIKLPKNFIYKSSLVKAITDKYRLKR</sequence>
<organism evidence="1 2">
    <name type="scientific">Aquirufa originis</name>
    <dbReference type="NCBI Taxonomy" id="3096514"/>
    <lineage>
        <taxon>Bacteria</taxon>
        <taxon>Pseudomonadati</taxon>
        <taxon>Bacteroidota</taxon>
        <taxon>Cytophagia</taxon>
        <taxon>Cytophagales</taxon>
        <taxon>Flectobacillaceae</taxon>
        <taxon>Aquirufa</taxon>
    </lineage>
</organism>
<name>A0ABW6D9I7_9BACT</name>
<reference evidence="1 2" key="1">
    <citation type="submission" date="2024-03" db="EMBL/GenBank/DDBJ databases">
        <title>Aquirufa genome sequencing.</title>
        <authorList>
            <person name="Pitt A."/>
            <person name="Hahn M.W."/>
        </authorList>
    </citation>
    <scope>NUCLEOTIDE SEQUENCE [LARGE SCALE GENOMIC DNA]</scope>
    <source>
        <strain evidence="1 2">KTFRIE-69F</strain>
    </source>
</reference>
<comment type="caution">
    <text evidence="1">The sequence shown here is derived from an EMBL/GenBank/DDBJ whole genome shotgun (WGS) entry which is preliminary data.</text>
</comment>
<dbReference type="RefSeq" id="WP_252624775.1">
    <property type="nucleotide sequence ID" value="NZ_JBBKXY010000002.1"/>
</dbReference>
<evidence type="ECO:0000313" key="1">
    <source>
        <dbReference type="EMBL" id="MFD3293392.1"/>
    </source>
</evidence>
<dbReference type="EMBL" id="JBBKXY010000002">
    <property type="protein sequence ID" value="MFD3293392.1"/>
    <property type="molecule type" value="Genomic_DNA"/>
</dbReference>
<protein>
    <submittedName>
        <fullName evidence="1">Uncharacterized protein</fullName>
    </submittedName>
</protein>